<accession>A0ABD3MI46</accession>
<feature type="region of interest" description="Disordered" evidence="1">
    <location>
        <begin position="556"/>
        <end position="575"/>
    </location>
</feature>
<feature type="region of interest" description="Disordered" evidence="1">
    <location>
        <begin position="310"/>
        <end position="339"/>
    </location>
</feature>
<proteinExistence type="predicted"/>
<feature type="transmembrane region" description="Helical" evidence="2">
    <location>
        <begin position="42"/>
        <end position="61"/>
    </location>
</feature>
<evidence type="ECO:0000313" key="3">
    <source>
        <dbReference type="EMBL" id="KAL3763699.1"/>
    </source>
</evidence>
<dbReference type="Proteomes" id="UP001530293">
    <property type="component" value="Unassembled WGS sequence"/>
</dbReference>
<protein>
    <recommendedName>
        <fullName evidence="5">Sulfotransferase domain-containing protein</fullName>
    </recommendedName>
</protein>
<evidence type="ECO:0000256" key="1">
    <source>
        <dbReference type="SAM" id="MobiDB-lite"/>
    </source>
</evidence>
<organism evidence="3 4">
    <name type="scientific">Discostella pseudostelligera</name>
    <dbReference type="NCBI Taxonomy" id="259834"/>
    <lineage>
        <taxon>Eukaryota</taxon>
        <taxon>Sar</taxon>
        <taxon>Stramenopiles</taxon>
        <taxon>Ochrophyta</taxon>
        <taxon>Bacillariophyta</taxon>
        <taxon>Coscinodiscophyceae</taxon>
        <taxon>Thalassiosirophycidae</taxon>
        <taxon>Stephanodiscales</taxon>
        <taxon>Stephanodiscaceae</taxon>
        <taxon>Discostella</taxon>
    </lineage>
</organism>
<keyword evidence="2" id="KW-0812">Transmembrane</keyword>
<dbReference type="EMBL" id="JALLBG020000117">
    <property type="protein sequence ID" value="KAL3763699.1"/>
    <property type="molecule type" value="Genomic_DNA"/>
</dbReference>
<comment type="caution">
    <text evidence="3">The sequence shown here is derived from an EMBL/GenBank/DDBJ whole genome shotgun (WGS) entry which is preliminary data.</text>
</comment>
<keyword evidence="2" id="KW-1133">Transmembrane helix</keyword>
<name>A0ABD3MI46_9STRA</name>
<evidence type="ECO:0000256" key="2">
    <source>
        <dbReference type="SAM" id="Phobius"/>
    </source>
</evidence>
<gene>
    <name evidence="3" type="ORF">ACHAWU_008021</name>
</gene>
<evidence type="ECO:0000313" key="4">
    <source>
        <dbReference type="Proteomes" id="UP001530293"/>
    </source>
</evidence>
<evidence type="ECO:0008006" key="5">
    <source>
        <dbReference type="Google" id="ProtNLM"/>
    </source>
</evidence>
<reference evidence="3 4" key="1">
    <citation type="submission" date="2024-10" db="EMBL/GenBank/DDBJ databases">
        <title>Updated reference genomes for cyclostephanoid diatoms.</title>
        <authorList>
            <person name="Roberts W.R."/>
            <person name="Alverson A.J."/>
        </authorList>
    </citation>
    <scope>NUCLEOTIDE SEQUENCE [LARGE SCALE GENOMIC DNA]</scope>
    <source>
        <strain evidence="3 4">AJA232-27</strain>
    </source>
</reference>
<dbReference type="AlphaFoldDB" id="A0ABD3MI46"/>
<keyword evidence="2" id="KW-0472">Membrane</keyword>
<keyword evidence="4" id="KW-1185">Reference proteome</keyword>
<feature type="region of interest" description="Disordered" evidence="1">
    <location>
        <begin position="1"/>
        <end position="32"/>
    </location>
</feature>
<sequence length="612" mass="68617">MSTGQLDVVKQRNGTTTFDPHRRRHQQCSTTSSATEYSRRRYYYLGLVCAIASLGITIPYFNAIAKNIATTHLYAYQGQQQQRNVTDEHPTEIAANTIATTNKVIHNKNDKSHDAHMHHIRSVENASKQVEVRDNSDNHLVVDDDNNNVTEEFIVTDDDNNEHDDEPHNYAILLTHYHKTGFVLSRLLMNLVVDLEYQSHGLVSPLQNAKTAIESRNIQKLRTMDHIDNNTGIQIAFGQRGNWIRNFVPARRHSAITGCPPFFTLDVGAIHLQEAPDLFCNDEELYRLLFGIGRYGDVSWNELLQHHLSSRRGGGNLSSTQHNRFGKGGDADTEPDDDASGRMGVKIVHLVRNPFQMALSNYLYHSQEPTPERWVHTDNPCEASYDSSENKSLASFVLPLLSSKTTITSEQLDAIVAMCHSLYQSNSTSTSSTTMSGEVNLISATFYEHLLKLNRFDGLRLATAQMVISSSAANGHLAGGDILRMGQNILQFENLLMLLSSSSTALIPSKMTKRRKFHLLTLSMDDYTGIKNTTIRFLDFVFGDHGVPRELRVKGAEDFESSSNRSKKGQHVTLGKHGDREELIQSLRDDSVLGPVLSEIEVLVEDALRKSV</sequence>